<evidence type="ECO:0000256" key="1">
    <source>
        <dbReference type="RuleBase" id="RU003690"/>
    </source>
</evidence>
<reference evidence="2 3" key="1">
    <citation type="submission" date="2020-06" db="EMBL/GenBank/DDBJ databases">
        <authorList>
            <consortium name="Wellcome Sanger Institute Data Sharing"/>
        </authorList>
    </citation>
    <scope>NUCLEOTIDE SEQUENCE [LARGE SCALE GENOMIC DNA]</scope>
</reference>
<dbReference type="PANTHER" id="PTHR10353">
    <property type="entry name" value="GLYCOSYL HYDROLASE"/>
    <property type="match status" value="1"/>
</dbReference>
<dbReference type="SUPFAM" id="SSF51445">
    <property type="entry name" value="(Trans)glycosidases"/>
    <property type="match status" value="2"/>
</dbReference>
<dbReference type="PANTHER" id="PTHR10353:SF68">
    <property type="entry name" value="BETA-KLOTHO"/>
    <property type="match status" value="1"/>
</dbReference>
<dbReference type="Ensembl" id="ENSDCDT00010066563.1">
    <property type="protein sequence ID" value="ENSDCDP00010055949.1"/>
    <property type="gene ID" value="ENSDCDG00010031974.1"/>
</dbReference>
<comment type="similarity">
    <text evidence="1">Belongs to the glycosyl hydrolase 1 family.</text>
</comment>
<proteinExistence type="inferred from homology"/>
<dbReference type="InterPro" id="IPR017853">
    <property type="entry name" value="GH"/>
</dbReference>
<dbReference type="Proteomes" id="UP000694580">
    <property type="component" value="Chromosome 18"/>
</dbReference>
<evidence type="ECO:0000313" key="2">
    <source>
        <dbReference type="Ensembl" id="ENSDCDP00010055949.1"/>
    </source>
</evidence>
<dbReference type="InterPro" id="IPR033132">
    <property type="entry name" value="GH_1_N_CS"/>
</dbReference>
<dbReference type="AlphaFoldDB" id="A0AAY4EF54"/>
<organism evidence="2 3">
    <name type="scientific">Denticeps clupeoides</name>
    <name type="common">denticle herring</name>
    <dbReference type="NCBI Taxonomy" id="299321"/>
    <lineage>
        <taxon>Eukaryota</taxon>
        <taxon>Metazoa</taxon>
        <taxon>Chordata</taxon>
        <taxon>Craniata</taxon>
        <taxon>Vertebrata</taxon>
        <taxon>Euteleostomi</taxon>
        <taxon>Actinopterygii</taxon>
        <taxon>Neopterygii</taxon>
        <taxon>Teleostei</taxon>
        <taxon>Clupei</taxon>
        <taxon>Clupeiformes</taxon>
        <taxon>Denticipitoidei</taxon>
        <taxon>Denticipitidae</taxon>
        <taxon>Denticeps</taxon>
    </lineage>
</organism>
<name>A0AAY4EF54_9TELE</name>
<dbReference type="GO" id="GO:0004553">
    <property type="term" value="F:hydrolase activity, hydrolyzing O-glycosyl compounds"/>
    <property type="evidence" value="ECO:0007669"/>
    <property type="project" value="InterPro"/>
</dbReference>
<accession>A0AAY4EF54</accession>
<dbReference type="GO" id="GO:0005975">
    <property type="term" value="P:carbohydrate metabolic process"/>
    <property type="evidence" value="ECO:0007669"/>
    <property type="project" value="InterPro"/>
</dbReference>
<evidence type="ECO:0008006" key="4">
    <source>
        <dbReference type="Google" id="ProtNLM"/>
    </source>
</evidence>
<reference evidence="2" key="2">
    <citation type="submission" date="2025-08" db="UniProtKB">
        <authorList>
            <consortium name="Ensembl"/>
        </authorList>
    </citation>
    <scope>IDENTIFICATION</scope>
</reference>
<sequence length="182" mass="20339">MAKYFLWGVGTSAHQTEGSWNQDGKGPSIWDHFTHTRGSSTADTASDSYVRWNEDVEAVAYLGTHFYAFSLSWPRLFPNGTGSPNGFINQVLQVYDSVPVFGYTAWSLVDGFEWNFGYTMRTGLFHVDFNSTGRNRAPKTTAKFYKSLAHLRYSISPPIWGPGLFCTACQLGRASKPLCKVP</sequence>
<dbReference type="PRINTS" id="PR00131">
    <property type="entry name" value="GLHYDRLASE1"/>
</dbReference>
<keyword evidence="3" id="KW-1185">Reference proteome</keyword>
<dbReference type="InterPro" id="IPR001360">
    <property type="entry name" value="Glyco_hydro_1"/>
</dbReference>
<dbReference type="Pfam" id="PF00232">
    <property type="entry name" value="Glyco_hydro_1"/>
    <property type="match status" value="2"/>
</dbReference>
<protein>
    <recommendedName>
        <fullName evidence="4">Klotho beta</fullName>
    </recommendedName>
</protein>
<dbReference type="PROSITE" id="PS00653">
    <property type="entry name" value="GLYCOSYL_HYDROL_F1_2"/>
    <property type="match status" value="1"/>
</dbReference>
<evidence type="ECO:0000313" key="3">
    <source>
        <dbReference type="Proteomes" id="UP000694580"/>
    </source>
</evidence>
<dbReference type="GeneTree" id="ENSGT00940000157489"/>
<gene>
    <name evidence="2" type="primary">KLB</name>
</gene>
<dbReference type="Gene3D" id="3.20.20.80">
    <property type="entry name" value="Glycosidases"/>
    <property type="match status" value="2"/>
</dbReference>
<reference evidence="2" key="3">
    <citation type="submission" date="2025-09" db="UniProtKB">
        <authorList>
            <consortium name="Ensembl"/>
        </authorList>
    </citation>
    <scope>IDENTIFICATION</scope>
</reference>